<protein>
    <submittedName>
        <fullName evidence="2">Methyltransferase family protein</fullName>
    </submittedName>
</protein>
<gene>
    <name evidence="2" type="ORF">EV694_0660</name>
</gene>
<dbReference type="EMBL" id="SMFT01000001">
    <property type="protein sequence ID" value="TCK02013.1"/>
    <property type="molecule type" value="Genomic_DNA"/>
</dbReference>
<dbReference type="InterPro" id="IPR013216">
    <property type="entry name" value="Methyltransf_11"/>
</dbReference>
<evidence type="ECO:0000259" key="1">
    <source>
        <dbReference type="Pfam" id="PF08241"/>
    </source>
</evidence>
<comment type="caution">
    <text evidence="2">The sequence shown here is derived from an EMBL/GenBank/DDBJ whole genome shotgun (WGS) entry which is preliminary data.</text>
</comment>
<proteinExistence type="predicted"/>
<dbReference type="OrthoDB" id="9791837at2"/>
<accession>A0A4R1G5Y9</accession>
<dbReference type="AlphaFoldDB" id="A0A4R1G5Y9"/>
<dbReference type="Pfam" id="PF08241">
    <property type="entry name" value="Methyltransf_11"/>
    <property type="match status" value="1"/>
</dbReference>
<dbReference type="Proteomes" id="UP000294702">
    <property type="component" value="Unassembled WGS sequence"/>
</dbReference>
<evidence type="ECO:0000313" key="3">
    <source>
        <dbReference type="Proteomes" id="UP000294702"/>
    </source>
</evidence>
<dbReference type="GO" id="GO:0008757">
    <property type="term" value="F:S-adenosylmethionine-dependent methyltransferase activity"/>
    <property type="evidence" value="ECO:0007669"/>
    <property type="project" value="InterPro"/>
</dbReference>
<keyword evidence="3" id="KW-1185">Reference proteome</keyword>
<dbReference type="CDD" id="cd02440">
    <property type="entry name" value="AdoMet_MTases"/>
    <property type="match status" value="1"/>
</dbReference>
<organism evidence="2 3">
    <name type="scientific">Volucribacter psittacicida</name>
    <dbReference type="NCBI Taxonomy" id="203482"/>
    <lineage>
        <taxon>Bacteria</taxon>
        <taxon>Pseudomonadati</taxon>
        <taxon>Pseudomonadota</taxon>
        <taxon>Gammaproteobacteria</taxon>
        <taxon>Pasteurellales</taxon>
        <taxon>Pasteurellaceae</taxon>
        <taxon>Volucribacter</taxon>
    </lineage>
</organism>
<sequence length="249" mass="29114">MTEKSVYDSEGFFDRYQQLRQNPISINEIIEKPTMLGLLDNIQGKKMLDLGCGTGKHIALYLQQGAKFVVGLDLSQAMLAQAQKNLAKNRPHFALYQLSMNQLAQLPEQDFDIITSSYAFHYIEDFAQLTQQIYTKLNPNGLLVFSQEHPITTAHQQGERWQKNEHKEQIAYRLNHYQQEGIRQRNWFQQSFTTYHRTMATIINQLIATGFCIEQIAEPMLADQPQWQQEFKDLKHRPPLLFVKARKRK</sequence>
<feature type="domain" description="Methyltransferase type 11" evidence="1">
    <location>
        <begin position="48"/>
        <end position="145"/>
    </location>
</feature>
<dbReference type="PANTHER" id="PTHR43861">
    <property type="entry name" value="TRANS-ACONITATE 2-METHYLTRANSFERASE-RELATED"/>
    <property type="match status" value="1"/>
</dbReference>
<dbReference type="Gene3D" id="3.40.50.150">
    <property type="entry name" value="Vaccinia Virus protein VP39"/>
    <property type="match status" value="1"/>
</dbReference>
<dbReference type="RefSeq" id="WP_132689123.1">
    <property type="nucleotide sequence ID" value="NZ_SMFT01000001.1"/>
</dbReference>
<name>A0A4R1G5Y9_9PAST</name>
<evidence type="ECO:0000313" key="2">
    <source>
        <dbReference type="EMBL" id="TCK02013.1"/>
    </source>
</evidence>
<dbReference type="SUPFAM" id="SSF53335">
    <property type="entry name" value="S-adenosyl-L-methionine-dependent methyltransferases"/>
    <property type="match status" value="1"/>
</dbReference>
<reference evidence="2 3" key="1">
    <citation type="submission" date="2019-03" db="EMBL/GenBank/DDBJ databases">
        <title>Genomic Encyclopedia of Type Strains, Phase IV (KMG-IV): sequencing the most valuable type-strain genomes for metagenomic binning, comparative biology and taxonomic classification.</title>
        <authorList>
            <person name="Goeker M."/>
        </authorList>
    </citation>
    <scope>NUCLEOTIDE SEQUENCE [LARGE SCALE GENOMIC DNA]</scope>
    <source>
        <strain evidence="2 3">DSM 15534</strain>
    </source>
</reference>
<dbReference type="PANTHER" id="PTHR43861:SF1">
    <property type="entry name" value="TRANS-ACONITATE 2-METHYLTRANSFERASE"/>
    <property type="match status" value="1"/>
</dbReference>
<keyword evidence="2" id="KW-0489">Methyltransferase</keyword>
<dbReference type="InterPro" id="IPR029063">
    <property type="entry name" value="SAM-dependent_MTases_sf"/>
</dbReference>
<dbReference type="GO" id="GO:0032259">
    <property type="term" value="P:methylation"/>
    <property type="evidence" value="ECO:0007669"/>
    <property type="project" value="UniProtKB-KW"/>
</dbReference>
<keyword evidence="2" id="KW-0808">Transferase</keyword>